<feature type="binding site" evidence="13">
    <location>
        <position position="121"/>
    </location>
    <ligand>
        <name>Mg(2+)</name>
        <dbReference type="ChEBI" id="CHEBI:18420"/>
    </ligand>
</feature>
<comment type="cofactor">
    <cofactor evidence="2">
        <name>a divalent metal cation</name>
        <dbReference type="ChEBI" id="CHEBI:60240"/>
    </cofactor>
</comment>
<evidence type="ECO:0000313" key="14">
    <source>
        <dbReference type="EMBL" id="MBB5801465.1"/>
    </source>
</evidence>
<dbReference type="AlphaFoldDB" id="A0A7W9HFY6"/>
<feature type="binding site" evidence="13">
    <location>
        <position position="120"/>
    </location>
    <ligand>
        <name>substrate</name>
    </ligand>
</feature>
<comment type="catalytic activity">
    <reaction evidence="1">
        <text>4-hydroxy-4-methyl-2-oxoglutarate = 2 pyruvate</text>
        <dbReference type="Rhea" id="RHEA:22748"/>
        <dbReference type="ChEBI" id="CHEBI:15361"/>
        <dbReference type="ChEBI" id="CHEBI:58276"/>
        <dbReference type="EC" id="4.1.3.17"/>
    </reaction>
</comment>
<dbReference type="PANTHER" id="PTHR33254">
    <property type="entry name" value="4-HYDROXY-4-METHYL-2-OXOGLUTARATE ALDOLASE 3-RELATED"/>
    <property type="match status" value="1"/>
</dbReference>
<comment type="caution">
    <text evidence="14">The sequence shown here is derived from an EMBL/GenBank/DDBJ whole genome shotgun (WGS) entry which is preliminary data.</text>
</comment>
<comment type="function">
    <text evidence="8">Catalyzes the aldol cleavage of 4-hydroxy-4-methyl-2-oxoglutarate (HMG) into 2 molecules of pyruvate. Also contains a secondary oxaloacetate (OAA) decarboxylase activity due to the common pyruvate enolate transition state formed following C-C bond cleavage in the retro-aldol and decarboxylation reactions.</text>
</comment>
<dbReference type="InterPro" id="IPR036704">
    <property type="entry name" value="RraA/RraA-like_sf"/>
</dbReference>
<dbReference type="PANTHER" id="PTHR33254:SF4">
    <property type="entry name" value="4-HYDROXY-4-METHYL-2-OXOGLUTARATE ALDOLASE 3-RELATED"/>
    <property type="match status" value="1"/>
</dbReference>
<evidence type="ECO:0000256" key="12">
    <source>
        <dbReference type="ARBA" id="ARBA00047973"/>
    </source>
</evidence>
<evidence type="ECO:0000256" key="13">
    <source>
        <dbReference type="PIRSR" id="PIRSR605493-1"/>
    </source>
</evidence>
<evidence type="ECO:0000256" key="3">
    <source>
        <dbReference type="ARBA" id="ARBA00008621"/>
    </source>
</evidence>
<evidence type="ECO:0000256" key="1">
    <source>
        <dbReference type="ARBA" id="ARBA00001342"/>
    </source>
</evidence>
<dbReference type="CDD" id="cd16841">
    <property type="entry name" value="RraA_family"/>
    <property type="match status" value="1"/>
</dbReference>
<reference evidence="14 15" key="1">
    <citation type="submission" date="2020-08" db="EMBL/GenBank/DDBJ databases">
        <title>Sequencing the genomes of 1000 actinobacteria strains.</title>
        <authorList>
            <person name="Klenk H.-P."/>
        </authorList>
    </citation>
    <scope>NUCLEOTIDE SEQUENCE [LARGE SCALE GENOMIC DNA]</scope>
    <source>
        <strain evidence="14 15">DSM 45486</strain>
    </source>
</reference>
<evidence type="ECO:0000256" key="10">
    <source>
        <dbReference type="ARBA" id="ARBA00030169"/>
    </source>
</evidence>
<gene>
    <name evidence="14" type="ORF">F4560_001233</name>
</gene>
<dbReference type="EC" id="4.1.3.17" evidence="5"/>
<keyword evidence="13" id="KW-0479">Metal-binding</keyword>
<evidence type="ECO:0000256" key="11">
    <source>
        <dbReference type="ARBA" id="ARBA00032305"/>
    </source>
</evidence>
<evidence type="ECO:0000256" key="9">
    <source>
        <dbReference type="ARBA" id="ARBA00029596"/>
    </source>
</evidence>
<evidence type="ECO:0000256" key="6">
    <source>
        <dbReference type="ARBA" id="ARBA00012947"/>
    </source>
</evidence>
<dbReference type="GO" id="GO:0046872">
    <property type="term" value="F:metal ion binding"/>
    <property type="evidence" value="ECO:0007669"/>
    <property type="project" value="UniProtKB-KW"/>
</dbReference>
<organism evidence="14 15">
    <name type="scientific">Saccharothrix ecbatanensis</name>
    <dbReference type="NCBI Taxonomy" id="1105145"/>
    <lineage>
        <taxon>Bacteria</taxon>
        <taxon>Bacillati</taxon>
        <taxon>Actinomycetota</taxon>
        <taxon>Actinomycetes</taxon>
        <taxon>Pseudonocardiales</taxon>
        <taxon>Pseudonocardiaceae</taxon>
        <taxon>Saccharothrix</taxon>
    </lineage>
</organism>
<evidence type="ECO:0000256" key="5">
    <source>
        <dbReference type="ARBA" id="ARBA00012213"/>
    </source>
</evidence>
<comment type="subunit">
    <text evidence="4">Homotrimer.</text>
</comment>
<comment type="similarity">
    <text evidence="3">Belongs to the class II aldolase/RraA-like family.</text>
</comment>
<evidence type="ECO:0000313" key="15">
    <source>
        <dbReference type="Proteomes" id="UP000552097"/>
    </source>
</evidence>
<proteinExistence type="inferred from homology"/>
<dbReference type="RefSeq" id="WP_184917325.1">
    <property type="nucleotide sequence ID" value="NZ_JACHMO010000001.1"/>
</dbReference>
<dbReference type="EMBL" id="JACHMO010000001">
    <property type="protein sequence ID" value="MBB5801465.1"/>
    <property type="molecule type" value="Genomic_DNA"/>
</dbReference>
<comment type="cofactor">
    <cofactor evidence="13">
        <name>Mg(2+)</name>
        <dbReference type="ChEBI" id="CHEBI:18420"/>
    </cofactor>
</comment>
<evidence type="ECO:0000256" key="7">
    <source>
        <dbReference type="ARBA" id="ARBA00016549"/>
    </source>
</evidence>
<evidence type="ECO:0000256" key="8">
    <source>
        <dbReference type="ARBA" id="ARBA00025046"/>
    </source>
</evidence>
<keyword evidence="13" id="KW-0460">Magnesium</keyword>
<dbReference type="Pfam" id="PF03737">
    <property type="entry name" value="RraA-like"/>
    <property type="match status" value="1"/>
</dbReference>
<dbReference type="SUPFAM" id="SSF89562">
    <property type="entry name" value="RraA-like"/>
    <property type="match status" value="1"/>
</dbReference>
<evidence type="ECO:0000256" key="4">
    <source>
        <dbReference type="ARBA" id="ARBA00011233"/>
    </source>
</evidence>
<evidence type="ECO:0000256" key="2">
    <source>
        <dbReference type="ARBA" id="ARBA00001968"/>
    </source>
</evidence>
<feature type="binding site" evidence="13">
    <location>
        <begin position="98"/>
        <end position="101"/>
    </location>
    <ligand>
        <name>substrate</name>
    </ligand>
</feature>
<dbReference type="Proteomes" id="UP000552097">
    <property type="component" value="Unassembled WGS sequence"/>
</dbReference>
<comment type="catalytic activity">
    <reaction evidence="12">
        <text>oxaloacetate + H(+) = pyruvate + CO2</text>
        <dbReference type="Rhea" id="RHEA:15641"/>
        <dbReference type="ChEBI" id="CHEBI:15361"/>
        <dbReference type="ChEBI" id="CHEBI:15378"/>
        <dbReference type="ChEBI" id="CHEBI:16452"/>
        <dbReference type="ChEBI" id="CHEBI:16526"/>
        <dbReference type="EC" id="4.1.1.112"/>
    </reaction>
</comment>
<accession>A0A7W9HFY6</accession>
<protein>
    <recommendedName>
        <fullName evidence="7">Putative 4-hydroxy-4-methyl-2-oxoglutarate aldolase</fullName>
        <ecNumber evidence="6">4.1.1.112</ecNumber>
        <ecNumber evidence="5">4.1.3.17</ecNumber>
    </recommendedName>
    <alternativeName>
        <fullName evidence="11">Oxaloacetate decarboxylase</fullName>
    </alternativeName>
    <alternativeName>
        <fullName evidence="9">Regulator of ribonuclease activity homolog</fullName>
    </alternativeName>
    <alternativeName>
        <fullName evidence="10">RraA-like protein</fullName>
    </alternativeName>
</protein>
<dbReference type="GO" id="GO:0008948">
    <property type="term" value="F:oxaloacetate decarboxylase activity"/>
    <property type="evidence" value="ECO:0007669"/>
    <property type="project" value="UniProtKB-EC"/>
</dbReference>
<dbReference type="GO" id="GO:0047443">
    <property type="term" value="F:4-hydroxy-4-methyl-2-oxoglutarate aldolase activity"/>
    <property type="evidence" value="ECO:0007669"/>
    <property type="project" value="UniProtKB-EC"/>
</dbReference>
<dbReference type="EC" id="4.1.1.112" evidence="6"/>
<dbReference type="Gene3D" id="3.50.30.40">
    <property type="entry name" value="Ribonuclease E inhibitor RraA/RraA-like"/>
    <property type="match status" value="1"/>
</dbReference>
<dbReference type="InterPro" id="IPR005493">
    <property type="entry name" value="RraA/RraA-like"/>
</dbReference>
<keyword evidence="15" id="KW-1185">Reference proteome</keyword>
<name>A0A7W9HFY6_9PSEU</name>
<sequence>MKAVYNDVVRPDKAQVEAFNDILRFYSPSCLVADASPGVGAIGGWQTVKREHKIAGPALTVDLPADLLVDILPVLPRAQPGDVVVLACQGRVDMAMWGGLMTTLSQMAGIAGCVVDGAVRDVDEVRDLDFPMWFRSVVPRRCPPAVPGQSEPVRVNVPIEIGGTVINPGDIVVADENGVGVVPPALADTVLAEVHELLEKEAVVRDLINGGATLADLLARFGHI</sequence>